<protein>
    <recommendedName>
        <fullName evidence="3">Neutral ceramidase</fullName>
        <ecNumber evidence="2">3.5.1.23</ecNumber>
    </recommendedName>
</protein>
<feature type="domain" description="Rho-GAP" evidence="7">
    <location>
        <begin position="334"/>
        <end position="530"/>
    </location>
</feature>
<dbReference type="GO" id="GO:0042759">
    <property type="term" value="P:long-chain fatty acid biosynthetic process"/>
    <property type="evidence" value="ECO:0007669"/>
    <property type="project" value="TreeGrafter"/>
</dbReference>
<dbReference type="InterPro" id="IPR057459">
    <property type="entry name" value="SYDE1/2_C2"/>
</dbReference>
<feature type="compositionally biased region" description="Basic and acidic residues" evidence="6">
    <location>
        <begin position="99"/>
        <end position="108"/>
    </location>
</feature>
<keyword evidence="4" id="KW-0378">Hydrolase</keyword>
<comment type="cofactor">
    <cofactor evidence="5">
        <name>Zn(2+)</name>
        <dbReference type="ChEBI" id="CHEBI:29105"/>
    </cofactor>
    <text evidence="5">Binds 1 zinc ion per subunit.</text>
</comment>
<dbReference type="InterPro" id="IPR038445">
    <property type="entry name" value="NCDase_C_sf"/>
</dbReference>
<dbReference type="Proteomes" id="UP001497482">
    <property type="component" value="Chromosome 23"/>
</dbReference>
<dbReference type="SMART" id="SM00324">
    <property type="entry name" value="RhoGAP"/>
    <property type="match status" value="1"/>
</dbReference>
<feature type="binding site" evidence="5">
    <location>
        <position position="888"/>
    </location>
    <ligand>
        <name>Zn(2+)</name>
        <dbReference type="ChEBI" id="CHEBI:29105"/>
    </ligand>
</feature>
<evidence type="ECO:0000256" key="1">
    <source>
        <dbReference type="ARBA" id="ARBA00009835"/>
    </source>
</evidence>
<evidence type="ECO:0000256" key="4">
    <source>
        <dbReference type="ARBA" id="ARBA00022801"/>
    </source>
</evidence>
<dbReference type="GO" id="GO:0017040">
    <property type="term" value="F:N-acylsphingosine amidohydrolase activity"/>
    <property type="evidence" value="ECO:0007669"/>
    <property type="project" value="UniProtKB-EC"/>
</dbReference>
<feature type="region of interest" description="Disordered" evidence="6">
    <location>
        <begin position="132"/>
        <end position="191"/>
    </location>
</feature>
<dbReference type="GO" id="GO:0046514">
    <property type="term" value="P:ceramide catabolic process"/>
    <property type="evidence" value="ECO:0007669"/>
    <property type="project" value="InterPro"/>
</dbReference>
<dbReference type="GO" id="GO:0007165">
    <property type="term" value="P:signal transduction"/>
    <property type="evidence" value="ECO:0007669"/>
    <property type="project" value="InterPro"/>
</dbReference>
<feature type="compositionally biased region" description="Polar residues" evidence="6">
    <location>
        <begin position="143"/>
        <end position="154"/>
    </location>
</feature>
<dbReference type="Pfam" id="PF17048">
    <property type="entry name" value="Ceramidse_alk_C"/>
    <property type="match status" value="1"/>
</dbReference>
<comment type="similarity">
    <text evidence="1">Belongs to the neutral ceramidase family.</text>
</comment>
<feature type="region of interest" description="Disordered" evidence="6">
    <location>
        <begin position="828"/>
        <end position="860"/>
    </location>
</feature>
<dbReference type="GO" id="GO:0046872">
    <property type="term" value="F:metal ion binding"/>
    <property type="evidence" value="ECO:0007669"/>
    <property type="project" value="UniProtKB-KW"/>
</dbReference>
<feature type="region of interest" description="Disordered" evidence="6">
    <location>
        <begin position="97"/>
        <end position="120"/>
    </location>
</feature>
<accession>A0AAV2LEC8</accession>
<proteinExistence type="inferred from homology"/>
<dbReference type="InterPro" id="IPR008936">
    <property type="entry name" value="Rho_GTPase_activation_prot"/>
</dbReference>
<dbReference type="GO" id="GO:0046512">
    <property type="term" value="P:sphingosine biosynthetic process"/>
    <property type="evidence" value="ECO:0007669"/>
    <property type="project" value="TreeGrafter"/>
</dbReference>
<dbReference type="PANTHER" id="PTHR12670">
    <property type="entry name" value="CERAMIDASE"/>
    <property type="match status" value="1"/>
</dbReference>
<feature type="binding site" evidence="5">
    <location>
        <position position="779"/>
    </location>
    <ligand>
        <name>Zn(2+)</name>
        <dbReference type="ChEBI" id="CHEBI:29105"/>
    </ligand>
</feature>
<dbReference type="PROSITE" id="PS50238">
    <property type="entry name" value="RHOGAP"/>
    <property type="match status" value="1"/>
</dbReference>
<dbReference type="GO" id="GO:0005886">
    <property type="term" value="C:plasma membrane"/>
    <property type="evidence" value="ECO:0007669"/>
    <property type="project" value="UniProtKB-ARBA"/>
</dbReference>
<dbReference type="PANTHER" id="PTHR12670:SF1">
    <property type="entry name" value="NEUTRAL CERAMIDASE"/>
    <property type="match status" value="1"/>
</dbReference>
<dbReference type="InterPro" id="IPR031331">
    <property type="entry name" value="NEUT/ALK_ceramidase_C"/>
</dbReference>
<sequence length="1368" mass="150446">MKKTLSRLRSRTGPGDACPIATPPTQSHAPSTIAPSIRRDGIRAHGGGGSAHGGGAYLQSLFSSSRSWVLSDHAQAPPILPLGEGLIWYNPIPEEEAELERREEEPKESSGGGSESVIDRIRSPALKLRRKLSFKSRRDRRGNSSQDAPLSVQDTPPFKKRPLIQPQSDDDEVSPVTSLQGEGPRGFSPAHSVTGVLTVNLRRLELITDRVGVSRCVSMVMQVDDVIRARTAVMTMTDSALQLDHSFSLQLERAQRLRVLLLRSNMTSQMQSSRTRLCAGGGVSLSTLFTDSQTVDLVLDLEPRGKLQLSLNLKVTQKGGGASVSGGSAQVFGAELTDLVQREMSEELVPLIVQKTVNEINRRGLKVLGIYRVCGSSSLKQKLRLSFEKNSSNVDLKGAELHDITGILKDFLRELPSPLVTLSLCEEVRRVMMSDPCVTLDPVQLLQCLPPVERATLSFLLDHLALVCSFSSFNKMSAQNVAVCFGPVLFIQTDQWEHSTTLTGQSGQGLDFKQHIEALHFLLTHWPVPPLQGPAEEVDGVLPQHRCRGRSLRHRQAGDWSCYHQRAPGQSTLISSSVSFSLLPCQTPPPVSLLLSAVDEESVLDVEAPFNCRLSLKDFDLLIQDFHMRLNQTEDRMASSRSCCGAPLLQVVLSVMLLLMTVACVGLIIAMATGPNTDPPPPPPPPPSYLIGLGRADCTGPPAEVPLMGYANAEQTAAGLHTRLYSRAFIVDDGRRRVVFVSVDVGMVSQRLRLEVLQGLKQRFGSLYTRENVLLSGTHTHSGLGGYFQYTLFMLSTKGYIKASVQPLVQGIIRSIAVAHRNMRSGRIFRNSGPLQQNSLNRSPQSYSNNPQEERERFPDDTDKQVTVLKFTDADGDGLGVLSWFAVHAVSMNYTNRLVSSDNMGLSSIIMETEKNQDLPGEGRFVAAFCSSNLGDVTPNTRGPYCSNTGLKCDYLNSSCPVGGTKFCQGLGPSDDMFESTWIIAENIYKKTKELYVSAVEEVLGPLHFAHQWIDMSNVSVRLNSTHTVRTCKPALGHSFAAGTTDGGGDLNFTQGSVEGDPFWDGIRDALLGAPSNETQDCHRPKPILFSTGEMSKPLPWHPTIIDVQILVLGSLAILGIPGEITTMGGRRLRKAVRQELQSGGSFKDVEVVVAGLSNVYTHYITTYEEYQVQRYEGASTIYGPHTLSAYIQQFTRLSRAIREDSVSGLDSGPEPPFVSKLFSLLPAAAVDKKPENSSFGDVLDQVHGVYRQGDVASVTFVAGNPRHSEMPDHTFAAVEKFDNLTQKWDLVYTDASWETRFHWLKGEGRRSNATVQWFIPDTAPSGWYRILHAGHYKEIKNFRPIIKEYSGQSEAFRVVDNYYTTRT</sequence>
<evidence type="ECO:0000256" key="3">
    <source>
        <dbReference type="ARBA" id="ARBA00019235"/>
    </source>
</evidence>
<keyword evidence="5" id="KW-0479">Metal-binding</keyword>
<feature type="binding site" evidence="5">
    <location>
        <position position="1164"/>
    </location>
    <ligand>
        <name>Zn(2+)</name>
        <dbReference type="ChEBI" id="CHEBI:29105"/>
    </ligand>
</feature>
<evidence type="ECO:0000259" key="7">
    <source>
        <dbReference type="PROSITE" id="PS50238"/>
    </source>
</evidence>
<dbReference type="EC" id="3.5.1.23" evidence="2"/>
<feature type="compositionally biased region" description="Polar residues" evidence="6">
    <location>
        <begin position="23"/>
        <end position="34"/>
    </location>
</feature>
<dbReference type="InterPro" id="IPR006823">
    <property type="entry name" value="Ceramidase_alk"/>
</dbReference>
<dbReference type="InterPro" id="IPR000198">
    <property type="entry name" value="RhoGAP_dom"/>
</dbReference>
<dbReference type="EMBL" id="OZ035845">
    <property type="protein sequence ID" value="CAL1599498.1"/>
    <property type="molecule type" value="Genomic_DNA"/>
</dbReference>
<evidence type="ECO:0000256" key="6">
    <source>
        <dbReference type="SAM" id="MobiDB-lite"/>
    </source>
</evidence>
<dbReference type="Pfam" id="PF04734">
    <property type="entry name" value="Ceramidase_alk"/>
    <property type="match status" value="1"/>
</dbReference>
<reference evidence="8 9" key="1">
    <citation type="submission" date="2024-04" db="EMBL/GenBank/DDBJ databases">
        <authorList>
            <person name="Waldvogel A.-M."/>
            <person name="Schoenle A."/>
        </authorList>
    </citation>
    <scope>NUCLEOTIDE SEQUENCE [LARGE SCALE GENOMIC DNA]</scope>
</reference>
<evidence type="ECO:0000256" key="2">
    <source>
        <dbReference type="ARBA" id="ARBA00011891"/>
    </source>
</evidence>
<feature type="compositionally biased region" description="Basic residues" evidence="6">
    <location>
        <begin position="1"/>
        <end position="10"/>
    </location>
</feature>
<evidence type="ECO:0000256" key="5">
    <source>
        <dbReference type="PIRSR" id="PIRSR606823-2"/>
    </source>
</evidence>
<evidence type="ECO:0000313" key="9">
    <source>
        <dbReference type="Proteomes" id="UP001497482"/>
    </source>
</evidence>
<name>A0AAV2LEC8_KNICA</name>
<dbReference type="Pfam" id="PF25336">
    <property type="entry name" value="C2_SYDE"/>
    <property type="match status" value="1"/>
</dbReference>
<dbReference type="Pfam" id="PF00620">
    <property type="entry name" value="RhoGAP"/>
    <property type="match status" value="1"/>
</dbReference>
<dbReference type="GO" id="GO:0005737">
    <property type="term" value="C:cytoplasm"/>
    <property type="evidence" value="ECO:0007669"/>
    <property type="project" value="UniProtKB-ARBA"/>
</dbReference>
<dbReference type="Gene3D" id="2.60.40.2300">
    <property type="entry name" value="Neutral/alkaline non-lysosomal ceramidase, C-terminal domain"/>
    <property type="match status" value="1"/>
</dbReference>
<keyword evidence="9" id="KW-1185">Reference proteome</keyword>
<dbReference type="FunFam" id="2.60.40.2300:FF:000001">
    <property type="entry name" value="N-acylsphingosine amidohydrolase 2"/>
    <property type="match status" value="1"/>
</dbReference>
<feature type="region of interest" description="Disordered" evidence="6">
    <location>
        <begin position="1"/>
        <end position="51"/>
    </location>
</feature>
<dbReference type="SUPFAM" id="SSF48350">
    <property type="entry name" value="GTPase activation domain, GAP"/>
    <property type="match status" value="1"/>
</dbReference>
<dbReference type="Gene3D" id="1.10.555.10">
    <property type="entry name" value="Rho GTPase activation protein"/>
    <property type="match status" value="1"/>
</dbReference>
<dbReference type="InterPro" id="IPR031329">
    <property type="entry name" value="NEUT/ALK_ceramidase_N"/>
</dbReference>
<gene>
    <name evidence="8" type="ORF">KC01_LOCUS27760</name>
</gene>
<feature type="binding site" evidence="5">
    <location>
        <position position="1124"/>
    </location>
    <ligand>
        <name>Zn(2+)</name>
        <dbReference type="ChEBI" id="CHEBI:29105"/>
    </ligand>
</feature>
<feature type="compositionally biased region" description="Polar residues" evidence="6">
    <location>
        <begin position="833"/>
        <end position="851"/>
    </location>
</feature>
<organism evidence="8 9">
    <name type="scientific">Knipowitschia caucasica</name>
    <name type="common">Caucasian dwarf goby</name>
    <name type="synonym">Pomatoschistus caucasicus</name>
    <dbReference type="NCBI Taxonomy" id="637954"/>
    <lineage>
        <taxon>Eukaryota</taxon>
        <taxon>Metazoa</taxon>
        <taxon>Chordata</taxon>
        <taxon>Craniata</taxon>
        <taxon>Vertebrata</taxon>
        <taxon>Euteleostomi</taxon>
        <taxon>Actinopterygii</taxon>
        <taxon>Neopterygii</taxon>
        <taxon>Teleostei</taxon>
        <taxon>Neoteleostei</taxon>
        <taxon>Acanthomorphata</taxon>
        <taxon>Gobiaria</taxon>
        <taxon>Gobiiformes</taxon>
        <taxon>Gobioidei</taxon>
        <taxon>Gobiidae</taxon>
        <taxon>Gobiinae</taxon>
        <taxon>Knipowitschia</taxon>
    </lineage>
</organism>
<evidence type="ECO:0000313" key="8">
    <source>
        <dbReference type="EMBL" id="CAL1599498.1"/>
    </source>
</evidence>
<dbReference type="GO" id="GO:0005576">
    <property type="term" value="C:extracellular region"/>
    <property type="evidence" value="ECO:0007669"/>
    <property type="project" value="TreeGrafter"/>
</dbReference>
<keyword evidence="5" id="KW-0862">Zinc</keyword>